<dbReference type="AlphaFoldDB" id="A0AA88AB16"/>
<comment type="caution">
    <text evidence="2">The sequence shown here is derived from an EMBL/GenBank/DDBJ whole genome shotgun (WGS) entry which is preliminary data.</text>
</comment>
<sequence>MQQTHNGNDKIKSMGIQETKLLALPSACAVKNATLTECPKLLGLSPNSPDAAIFTNASTAVPAASTTPAATGTGTSQSQNTKDASSGSTLVVGTTHPVGLLVMAVSAIALSAFP</sequence>
<dbReference type="Proteomes" id="UP001187192">
    <property type="component" value="Unassembled WGS sequence"/>
</dbReference>
<evidence type="ECO:0000256" key="1">
    <source>
        <dbReference type="SAM" id="MobiDB-lite"/>
    </source>
</evidence>
<feature type="compositionally biased region" description="Low complexity" evidence="1">
    <location>
        <begin position="64"/>
        <end position="76"/>
    </location>
</feature>
<organism evidence="2 3">
    <name type="scientific">Ficus carica</name>
    <name type="common">Common fig</name>
    <dbReference type="NCBI Taxonomy" id="3494"/>
    <lineage>
        <taxon>Eukaryota</taxon>
        <taxon>Viridiplantae</taxon>
        <taxon>Streptophyta</taxon>
        <taxon>Embryophyta</taxon>
        <taxon>Tracheophyta</taxon>
        <taxon>Spermatophyta</taxon>
        <taxon>Magnoliopsida</taxon>
        <taxon>eudicotyledons</taxon>
        <taxon>Gunneridae</taxon>
        <taxon>Pentapetalae</taxon>
        <taxon>rosids</taxon>
        <taxon>fabids</taxon>
        <taxon>Rosales</taxon>
        <taxon>Moraceae</taxon>
        <taxon>Ficeae</taxon>
        <taxon>Ficus</taxon>
    </lineage>
</organism>
<protein>
    <submittedName>
        <fullName evidence="2">Uncharacterized protein</fullName>
    </submittedName>
</protein>
<keyword evidence="3" id="KW-1185">Reference proteome</keyword>
<dbReference type="EMBL" id="BTGU01000030">
    <property type="protein sequence ID" value="GMN49249.1"/>
    <property type="molecule type" value="Genomic_DNA"/>
</dbReference>
<accession>A0AA88AB16</accession>
<evidence type="ECO:0000313" key="3">
    <source>
        <dbReference type="Proteomes" id="UP001187192"/>
    </source>
</evidence>
<feature type="compositionally biased region" description="Polar residues" evidence="1">
    <location>
        <begin position="77"/>
        <end position="89"/>
    </location>
</feature>
<name>A0AA88AB16_FICCA</name>
<feature type="region of interest" description="Disordered" evidence="1">
    <location>
        <begin position="64"/>
        <end position="89"/>
    </location>
</feature>
<evidence type="ECO:0000313" key="2">
    <source>
        <dbReference type="EMBL" id="GMN49249.1"/>
    </source>
</evidence>
<gene>
    <name evidence="2" type="ORF">TIFTF001_018416</name>
</gene>
<proteinExistence type="predicted"/>
<reference evidence="2" key="1">
    <citation type="submission" date="2023-07" db="EMBL/GenBank/DDBJ databases">
        <title>draft genome sequence of fig (Ficus carica).</title>
        <authorList>
            <person name="Takahashi T."/>
            <person name="Nishimura K."/>
        </authorList>
    </citation>
    <scope>NUCLEOTIDE SEQUENCE</scope>
</reference>